<evidence type="ECO:0000256" key="1">
    <source>
        <dbReference type="SAM" id="Phobius"/>
    </source>
</evidence>
<dbReference type="AlphaFoldDB" id="A0A8X6Q4L6"/>
<feature type="transmembrane region" description="Helical" evidence="1">
    <location>
        <begin position="354"/>
        <end position="375"/>
    </location>
</feature>
<name>A0A8X6Q4L6_NEPPI</name>
<keyword evidence="1" id="KW-1133">Transmembrane helix</keyword>
<proteinExistence type="predicted"/>
<feature type="transmembrane region" description="Helical" evidence="1">
    <location>
        <begin position="46"/>
        <end position="67"/>
    </location>
</feature>
<sequence>MSRNVLEKIFLPILIIFHCIGVETLPCPKFYRKWKILTWVWNSPKYLSVFLVAFCLTFQIAWMFLISNTKRDVAVFAILILQISAHVTMYRSRRLVKTLPKTLSKLCKTWMPDILFRKWNALRILIVLYTLCTATLIPIFIVALLSSEIGAEGQEYIKNSLSISQEFKKPLSLIIDVRSVVNTAVKISIAFPFSGYYCFICICIKLVLRNFISTFKFSNGRINYQTVLETYDDISLIIILADDFLCYPALVNVLNGMAGLFWSGFTIAFILKKDYQSYVCLFGCMLFYSCLLLLVLLPASVANQAAEEAKDVIISLPGWFPQHYNELKIYVRKKFKQRKSKFTLWKIYKINKSLIISTLGTLLTYGFLIGTLGTVRNAKDDEM</sequence>
<feature type="transmembrane region" description="Helical" evidence="1">
    <location>
        <begin position="275"/>
        <end position="297"/>
    </location>
</feature>
<evidence type="ECO:0000313" key="3">
    <source>
        <dbReference type="Proteomes" id="UP000887013"/>
    </source>
</evidence>
<dbReference type="OrthoDB" id="6425816at2759"/>
<dbReference type="EMBL" id="BMAW01028154">
    <property type="protein sequence ID" value="GFU06022.1"/>
    <property type="molecule type" value="Genomic_DNA"/>
</dbReference>
<comment type="caution">
    <text evidence="2">The sequence shown here is derived from an EMBL/GenBank/DDBJ whole genome shotgun (WGS) entry which is preliminary data.</text>
</comment>
<feature type="transmembrane region" description="Helical" evidence="1">
    <location>
        <begin position="244"/>
        <end position="269"/>
    </location>
</feature>
<keyword evidence="3" id="KW-1185">Reference proteome</keyword>
<organism evidence="2 3">
    <name type="scientific">Nephila pilipes</name>
    <name type="common">Giant wood spider</name>
    <name type="synonym">Nephila maculata</name>
    <dbReference type="NCBI Taxonomy" id="299642"/>
    <lineage>
        <taxon>Eukaryota</taxon>
        <taxon>Metazoa</taxon>
        <taxon>Ecdysozoa</taxon>
        <taxon>Arthropoda</taxon>
        <taxon>Chelicerata</taxon>
        <taxon>Arachnida</taxon>
        <taxon>Araneae</taxon>
        <taxon>Araneomorphae</taxon>
        <taxon>Entelegynae</taxon>
        <taxon>Araneoidea</taxon>
        <taxon>Nephilidae</taxon>
        <taxon>Nephila</taxon>
    </lineage>
</organism>
<feature type="transmembrane region" description="Helical" evidence="1">
    <location>
        <begin position="73"/>
        <end position="90"/>
    </location>
</feature>
<feature type="transmembrane region" description="Helical" evidence="1">
    <location>
        <begin position="121"/>
        <end position="145"/>
    </location>
</feature>
<keyword evidence="1" id="KW-0472">Membrane</keyword>
<accession>A0A8X6Q4L6</accession>
<evidence type="ECO:0000313" key="2">
    <source>
        <dbReference type="EMBL" id="GFU06022.1"/>
    </source>
</evidence>
<reference evidence="2" key="1">
    <citation type="submission" date="2020-08" db="EMBL/GenBank/DDBJ databases">
        <title>Multicomponent nature underlies the extraordinary mechanical properties of spider dragline silk.</title>
        <authorList>
            <person name="Kono N."/>
            <person name="Nakamura H."/>
            <person name="Mori M."/>
            <person name="Yoshida Y."/>
            <person name="Ohtoshi R."/>
            <person name="Malay A.D."/>
            <person name="Moran D.A.P."/>
            <person name="Tomita M."/>
            <person name="Numata K."/>
            <person name="Arakawa K."/>
        </authorList>
    </citation>
    <scope>NUCLEOTIDE SEQUENCE</scope>
</reference>
<keyword evidence="1" id="KW-0812">Transmembrane</keyword>
<feature type="transmembrane region" description="Helical" evidence="1">
    <location>
        <begin position="187"/>
        <end position="208"/>
    </location>
</feature>
<dbReference type="Proteomes" id="UP000887013">
    <property type="component" value="Unassembled WGS sequence"/>
</dbReference>
<gene>
    <name evidence="2" type="primary">AVEN_142535_1</name>
    <name evidence="2" type="ORF">NPIL_164491</name>
</gene>
<protein>
    <submittedName>
        <fullName evidence="2">Uncharacterized protein</fullName>
    </submittedName>
</protein>
<feature type="transmembrane region" description="Helical" evidence="1">
    <location>
        <begin position="6"/>
        <end position="25"/>
    </location>
</feature>